<dbReference type="CDD" id="cd24048">
    <property type="entry name" value="ASKHA_NBD_FtsA"/>
    <property type="match status" value="1"/>
</dbReference>
<evidence type="ECO:0000256" key="4">
    <source>
        <dbReference type="ARBA" id="ARBA00023306"/>
    </source>
</evidence>
<organism evidence="8 9">
    <name type="scientific">Candidatus Falkowbacteria bacterium HGW-Falkowbacteria-1</name>
    <dbReference type="NCBI Taxonomy" id="2013768"/>
    <lineage>
        <taxon>Bacteria</taxon>
        <taxon>Candidatus Falkowiibacteriota</taxon>
    </lineage>
</organism>
<dbReference type="InterPro" id="IPR020823">
    <property type="entry name" value="Cell_div_FtsA"/>
</dbReference>
<accession>A0A2N2E8P7</accession>
<dbReference type="PANTHER" id="PTHR32432">
    <property type="entry name" value="CELL DIVISION PROTEIN FTSA-RELATED"/>
    <property type="match status" value="1"/>
</dbReference>
<dbReference type="InterPro" id="IPR050696">
    <property type="entry name" value="FtsA/MreB"/>
</dbReference>
<evidence type="ECO:0000256" key="2">
    <source>
        <dbReference type="ARBA" id="ARBA00022618"/>
    </source>
</evidence>
<dbReference type="HAMAP" id="MF_02033">
    <property type="entry name" value="FtsA"/>
    <property type="match status" value="1"/>
</dbReference>
<dbReference type="SMART" id="SM00842">
    <property type="entry name" value="FtsA"/>
    <property type="match status" value="1"/>
</dbReference>
<evidence type="ECO:0000313" key="9">
    <source>
        <dbReference type="Proteomes" id="UP000233517"/>
    </source>
</evidence>
<comment type="subunit">
    <text evidence="5">Self-interacts. Interacts with FtsZ.</text>
</comment>
<comment type="subcellular location">
    <subcellularLocation>
        <location evidence="5">Cell membrane</location>
        <topology evidence="5">Peripheral membrane protein</topology>
        <orientation evidence="5">Cytoplasmic side</orientation>
    </subcellularLocation>
    <text evidence="5">Localizes to the Z ring in an FtsZ-dependent manner. Targeted to the membrane through a conserved C-terminal amphipathic helix.</text>
</comment>
<dbReference type="Proteomes" id="UP000233517">
    <property type="component" value="Unassembled WGS sequence"/>
</dbReference>
<dbReference type="GO" id="GO:0009898">
    <property type="term" value="C:cytoplasmic side of plasma membrane"/>
    <property type="evidence" value="ECO:0007669"/>
    <property type="project" value="UniProtKB-UniRule"/>
</dbReference>
<evidence type="ECO:0000256" key="1">
    <source>
        <dbReference type="ARBA" id="ARBA00022475"/>
    </source>
</evidence>
<reference evidence="8 9" key="1">
    <citation type="journal article" date="2017" name="ISME J.">
        <title>Potential for microbial H2 and metal transformations associated with novel bacteria and archaea in deep terrestrial subsurface sediments.</title>
        <authorList>
            <person name="Hernsdorf A.W."/>
            <person name="Amano Y."/>
            <person name="Miyakawa K."/>
            <person name="Ise K."/>
            <person name="Suzuki Y."/>
            <person name="Anantharaman K."/>
            <person name="Probst A."/>
            <person name="Burstein D."/>
            <person name="Thomas B.C."/>
            <person name="Banfield J.F."/>
        </authorList>
    </citation>
    <scope>NUCLEOTIDE SEQUENCE [LARGE SCALE GENOMIC DNA]</scope>
    <source>
        <strain evidence="8">HGW-Falkowbacteria-1</strain>
    </source>
</reference>
<dbReference type="AlphaFoldDB" id="A0A2N2E8P7"/>
<keyword evidence="2 5" id="KW-0132">Cell division</keyword>
<dbReference type="InterPro" id="IPR043129">
    <property type="entry name" value="ATPase_NBD"/>
</dbReference>
<gene>
    <name evidence="5 8" type="primary">ftsA</name>
    <name evidence="8" type="ORF">CVU82_04380</name>
</gene>
<dbReference type="Gene3D" id="3.30.420.40">
    <property type="match status" value="1"/>
</dbReference>
<dbReference type="GO" id="GO:0043093">
    <property type="term" value="P:FtsZ-dependent cytokinesis"/>
    <property type="evidence" value="ECO:0007669"/>
    <property type="project" value="UniProtKB-UniRule"/>
</dbReference>
<dbReference type="InterPro" id="IPR003494">
    <property type="entry name" value="SHS2_FtsA"/>
</dbReference>
<proteinExistence type="inferred from homology"/>
<feature type="domain" description="SHS2" evidence="7">
    <location>
        <begin position="6"/>
        <end position="198"/>
    </location>
</feature>
<keyword evidence="3 5" id="KW-0472">Membrane</keyword>
<dbReference type="PIRSF" id="PIRSF003101">
    <property type="entry name" value="FtsA"/>
    <property type="match status" value="1"/>
</dbReference>
<evidence type="ECO:0000256" key="6">
    <source>
        <dbReference type="PIRNR" id="PIRNR003101"/>
    </source>
</evidence>
<dbReference type="Pfam" id="PF14450">
    <property type="entry name" value="FtsA"/>
    <property type="match status" value="1"/>
</dbReference>
<dbReference type="Gene3D" id="3.30.1490.110">
    <property type="match status" value="1"/>
</dbReference>
<keyword evidence="1 5" id="KW-1003">Cell membrane</keyword>
<evidence type="ECO:0000313" key="8">
    <source>
        <dbReference type="EMBL" id="PKM91032.1"/>
    </source>
</evidence>
<name>A0A2N2E8P7_9BACT</name>
<dbReference type="PANTHER" id="PTHR32432:SF4">
    <property type="entry name" value="CELL DIVISION PROTEIN FTSA"/>
    <property type="match status" value="1"/>
</dbReference>
<dbReference type="NCBIfam" id="TIGR01174">
    <property type="entry name" value="ftsA"/>
    <property type="match status" value="1"/>
</dbReference>
<comment type="similarity">
    <text evidence="5 6">Belongs to the FtsA/MreB family.</text>
</comment>
<evidence type="ECO:0000256" key="3">
    <source>
        <dbReference type="ARBA" id="ARBA00023136"/>
    </source>
</evidence>
<protein>
    <recommendedName>
        <fullName evidence="5 6">Cell division protein FtsA</fullName>
    </recommendedName>
</protein>
<keyword evidence="4 5" id="KW-0131">Cell cycle</keyword>
<dbReference type="GO" id="GO:0032153">
    <property type="term" value="C:cell division site"/>
    <property type="evidence" value="ECO:0007669"/>
    <property type="project" value="UniProtKB-UniRule"/>
</dbReference>
<comment type="caution">
    <text evidence="8">The sequence shown here is derived from an EMBL/GenBank/DDBJ whole genome shotgun (WGS) entry which is preliminary data.</text>
</comment>
<comment type="function">
    <text evidence="5 6">Cell division protein that is involved in the assembly of the Z ring. May serve as a membrane anchor for the Z ring.</text>
</comment>
<sequence>MKNDIVVGLDIGSSNIKLVIGQNKGEYGDGRLSVIGAVSHPSAGVGKGGMINSIEDVVSSLSACLEKAERLVGLPISSVWLSFNNSKIRYEKTKGVAIISKNDGEIDYSDIERAIDSAKSFPVPNNYEIVDTIPVRYNIDSNEDVKSPIGMNGVRLEVEVLVVLALSGQINNLIKIVHRANLDIDGLFLPSLSLSSAFLSNKEKELGSAVVDIGSTTTSLAVYEDGNLLHLAVLPIGSEHITSDIALGLKCPISLAEKIKTHFGNADSEGYTDEDEIDISSILKDENVDDLDIISSKYLSQIIEARVEEIFSMVDDELKKINRSRILPVGVFLSGGGILLKNIQKIAKKVLALPVANINTSCLKIEVDRAQSPEFFTALSLLVSSRQEGNKEKRSNFLKNNLGGIADSLGNFFKKIIPR</sequence>
<dbReference type="SUPFAM" id="SSF53067">
    <property type="entry name" value="Actin-like ATPase domain"/>
    <property type="match status" value="2"/>
</dbReference>
<dbReference type="Pfam" id="PF02491">
    <property type="entry name" value="SHS2_FTSA"/>
    <property type="match status" value="1"/>
</dbReference>
<evidence type="ECO:0000256" key="5">
    <source>
        <dbReference type="HAMAP-Rule" id="MF_02033"/>
    </source>
</evidence>
<evidence type="ECO:0000259" key="7">
    <source>
        <dbReference type="SMART" id="SM00842"/>
    </source>
</evidence>
<dbReference type="EMBL" id="PHAI01000004">
    <property type="protein sequence ID" value="PKM91032.1"/>
    <property type="molecule type" value="Genomic_DNA"/>
</dbReference>